<feature type="region of interest" description="Disordered" evidence="1">
    <location>
        <begin position="1"/>
        <end position="164"/>
    </location>
</feature>
<dbReference type="EMBL" id="JARQZJ010000097">
    <property type="protein sequence ID" value="KAK9885914.1"/>
    <property type="molecule type" value="Genomic_DNA"/>
</dbReference>
<feature type="compositionally biased region" description="Basic and acidic residues" evidence="1">
    <location>
        <begin position="75"/>
        <end position="89"/>
    </location>
</feature>
<organism evidence="2 3">
    <name type="scientific">Henosepilachna vigintioctopunctata</name>
    <dbReference type="NCBI Taxonomy" id="420089"/>
    <lineage>
        <taxon>Eukaryota</taxon>
        <taxon>Metazoa</taxon>
        <taxon>Ecdysozoa</taxon>
        <taxon>Arthropoda</taxon>
        <taxon>Hexapoda</taxon>
        <taxon>Insecta</taxon>
        <taxon>Pterygota</taxon>
        <taxon>Neoptera</taxon>
        <taxon>Endopterygota</taxon>
        <taxon>Coleoptera</taxon>
        <taxon>Polyphaga</taxon>
        <taxon>Cucujiformia</taxon>
        <taxon>Coccinelloidea</taxon>
        <taxon>Coccinellidae</taxon>
        <taxon>Epilachninae</taxon>
        <taxon>Epilachnini</taxon>
        <taxon>Henosepilachna</taxon>
    </lineage>
</organism>
<evidence type="ECO:0000313" key="3">
    <source>
        <dbReference type="Proteomes" id="UP001431783"/>
    </source>
</evidence>
<proteinExistence type="predicted"/>
<name>A0AAW1V218_9CUCU</name>
<dbReference type="AlphaFoldDB" id="A0AAW1V218"/>
<feature type="compositionally biased region" description="Acidic residues" evidence="1">
    <location>
        <begin position="137"/>
        <end position="159"/>
    </location>
</feature>
<comment type="caution">
    <text evidence="2">The sequence shown here is derived from an EMBL/GenBank/DDBJ whole genome shotgun (WGS) entry which is preliminary data.</text>
</comment>
<evidence type="ECO:0000256" key="1">
    <source>
        <dbReference type="SAM" id="MobiDB-lite"/>
    </source>
</evidence>
<evidence type="ECO:0000313" key="2">
    <source>
        <dbReference type="EMBL" id="KAK9885914.1"/>
    </source>
</evidence>
<feature type="compositionally biased region" description="Polar residues" evidence="1">
    <location>
        <begin position="60"/>
        <end position="73"/>
    </location>
</feature>
<sequence length="228" mass="25951">MSCRVCKDPASGGNFESCSYTSAPKPDKYAYVSEKNYNSNDDPQSANEEGESKNVPVNADISSSSQKNIPKSKSNTKESRNGKQINNRESRHKNTKGSESKQHDHIYSQQSDKEDAENEQNENTESSDGAESRQETENAENENQEESDDKQEASEDESPYSEIGEYKFKYFPEFSFAKSEQEEPLDYEASSRKEVEDVLADFKKRDRSQCQQTKKNGMTCFYVSVRIK</sequence>
<feature type="compositionally biased region" description="Basic and acidic residues" evidence="1">
    <location>
        <begin position="96"/>
        <end position="106"/>
    </location>
</feature>
<reference evidence="2 3" key="1">
    <citation type="submission" date="2023-03" db="EMBL/GenBank/DDBJ databases">
        <title>Genome insight into feeding habits of ladybird beetles.</title>
        <authorList>
            <person name="Li H.-S."/>
            <person name="Huang Y.-H."/>
            <person name="Pang H."/>
        </authorList>
    </citation>
    <scope>NUCLEOTIDE SEQUENCE [LARGE SCALE GENOMIC DNA]</scope>
    <source>
        <strain evidence="2">SYSU_2023b</strain>
        <tissue evidence="2">Whole body</tissue>
    </source>
</reference>
<feature type="compositionally biased region" description="Polar residues" evidence="1">
    <location>
        <begin position="35"/>
        <end position="47"/>
    </location>
</feature>
<keyword evidence="3" id="KW-1185">Reference proteome</keyword>
<protein>
    <submittedName>
        <fullName evidence="2">Uncharacterized protein</fullName>
    </submittedName>
</protein>
<accession>A0AAW1V218</accession>
<dbReference type="Proteomes" id="UP001431783">
    <property type="component" value="Unassembled WGS sequence"/>
</dbReference>
<gene>
    <name evidence="2" type="ORF">WA026_013790</name>
</gene>